<reference evidence="2 3" key="1">
    <citation type="submission" date="2020-07" db="EMBL/GenBank/DDBJ databases">
        <title>Sequencing the genomes of 1000 actinobacteria strains.</title>
        <authorList>
            <person name="Klenk H.-P."/>
        </authorList>
    </citation>
    <scope>NUCLEOTIDE SEQUENCE [LARGE SCALE GENOMIC DNA]</scope>
    <source>
        <strain evidence="2 3">DSM 24552</strain>
    </source>
</reference>
<dbReference type="Gene3D" id="1.20.120.1550">
    <property type="entry name" value="Protein of unknown function DUF5063"/>
    <property type="match status" value="1"/>
</dbReference>
<feature type="region of interest" description="Disordered" evidence="1">
    <location>
        <begin position="1"/>
        <end position="30"/>
    </location>
</feature>
<organism evidence="2 3">
    <name type="scientific">Nocardioides perillae</name>
    <dbReference type="NCBI Taxonomy" id="1119534"/>
    <lineage>
        <taxon>Bacteria</taxon>
        <taxon>Bacillati</taxon>
        <taxon>Actinomycetota</taxon>
        <taxon>Actinomycetes</taxon>
        <taxon>Propionibacteriales</taxon>
        <taxon>Nocardioidaceae</taxon>
        <taxon>Nocardioides</taxon>
    </lineage>
</organism>
<proteinExistence type="predicted"/>
<gene>
    <name evidence="2" type="ORF">BJ989_000734</name>
</gene>
<dbReference type="Proteomes" id="UP000544110">
    <property type="component" value="Unassembled WGS sequence"/>
</dbReference>
<feature type="compositionally biased region" description="Low complexity" evidence="1">
    <location>
        <begin position="1"/>
        <end position="17"/>
    </location>
</feature>
<accession>A0A7Y9RQG3</accession>
<evidence type="ECO:0000256" key="1">
    <source>
        <dbReference type="SAM" id="MobiDB-lite"/>
    </source>
</evidence>
<dbReference type="InterPro" id="IPR032025">
    <property type="entry name" value="DUF5063"/>
</dbReference>
<dbReference type="Pfam" id="PF16702">
    <property type="entry name" value="DUF5063"/>
    <property type="match status" value="1"/>
</dbReference>
<name>A0A7Y9RQG3_9ACTN</name>
<evidence type="ECO:0000313" key="2">
    <source>
        <dbReference type="EMBL" id="NYG54430.1"/>
    </source>
</evidence>
<sequence>MTEPTTAPTTAPTAAPTAGGGEAPPRAVPVLDSDTEDLAQQVADQVESFLLALRAIAREGDGGSAVSLLLLEVSQVLLAGARLGVLRDFTPDEEFQPDAGPDPDLDELRLRLAETLDGVDLYVEVLDPYGEPEVVPSTLSDDLASTAAALAHGLRHHRAGRVLEALWWWQFSYVASWGTEASAALRALQSVVAHDRLDDDRMLDAEQVLAAGEMLAGQRTARR</sequence>
<protein>
    <recommendedName>
        <fullName evidence="4">DUF5063 domain-containing protein</fullName>
    </recommendedName>
</protein>
<evidence type="ECO:0008006" key="4">
    <source>
        <dbReference type="Google" id="ProtNLM"/>
    </source>
</evidence>
<dbReference type="AlphaFoldDB" id="A0A7Y9RQG3"/>
<keyword evidence="3" id="KW-1185">Reference proteome</keyword>
<evidence type="ECO:0000313" key="3">
    <source>
        <dbReference type="Proteomes" id="UP000544110"/>
    </source>
</evidence>
<dbReference type="InterPro" id="IPR038312">
    <property type="entry name" value="DUF5063_sf"/>
</dbReference>
<dbReference type="EMBL" id="JACCAC010000001">
    <property type="protein sequence ID" value="NYG54430.1"/>
    <property type="molecule type" value="Genomic_DNA"/>
</dbReference>
<comment type="caution">
    <text evidence="2">The sequence shown here is derived from an EMBL/GenBank/DDBJ whole genome shotgun (WGS) entry which is preliminary data.</text>
</comment>
<dbReference type="RefSeq" id="WP_179517050.1">
    <property type="nucleotide sequence ID" value="NZ_JACCAC010000001.1"/>
</dbReference>